<name>A0A3L8DGG7_OOCBI</name>
<evidence type="ECO:0000313" key="2">
    <source>
        <dbReference type="Proteomes" id="UP000279307"/>
    </source>
</evidence>
<dbReference type="AlphaFoldDB" id="A0A3L8DGG7"/>
<dbReference type="PANTHER" id="PTHR33332">
    <property type="entry name" value="REVERSE TRANSCRIPTASE DOMAIN-CONTAINING PROTEIN"/>
    <property type="match status" value="1"/>
</dbReference>
<comment type="caution">
    <text evidence="1">The sequence shown here is derived from an EMBL/GenBank/DDBJ whole genome shotgun (WGS) entry which is preliminary data.</text>
</comment>
<gene>
    <name evidence="1" type="ORF">DMN91_007963</name>
</gene>
<dbReference type="Proteomes" id="UP000279307">
    <property type="component" value="Chromosome 8"/>
</dbReference>
<dbReference type="EMBL" id="QOIP01000008">
    <property type="protein sequence ID" value="RLU19406.1"/>
    <property type="molecule type" value="Genomic_DNA"/>
</dbReference>
<accession>A0A3L8DGG7</accession>
<proteinExistence type="predicted"/>
<reference evidence="1 2" key="1">
    <citation type="journal article" date="2018" name="Genome Res.">
        <title>The genomic architecture and molecular evolution of ant odorant receptors.</title>
        <authorList>
            <person name="McKenzie S.K."/>
            <person name="Kronauer D.J.C."/>
        </authorList>
    </citation>
    <scope>NUCLEOTIDE SEQUENCE [LARGE SCALE GENOMIC DNA]</scope>
    <source>
        <strain evidence="1">Clonal line C1</strain>
    </source>
</reference>
<protein>
    <recommendedName>
        <fullName evidence="3">Reverse transcriptase domain-containing protein</fullName>
    </recommendedName>
</protein>
<organism evidence="1 2">
    <name type="scientific">Ooceraea biroi</name>
    <name type="common">Clonal raider ant</name>
    <name type="synonym">Cerapachys biroi</name>
    <dbReference type="NCBI Taxonomy" id="2015173"/>
    <lineage>
        <taxon>Eukaryota</taxon>
        <taxon>Metazoa</taxon>
        <taxon>Ecdysozoa</taxon>
        <taxon>Arthropoda</taxon>
        <taxon>Hexapoda</taxon>
        <taxon>Insecta</taxon>
        <taxon>Pterygota</taxon>
        <taxon>Neoptera</taxon>
        <taxon>Endopterygota</taxon>
        <taxon>Hymenoptera</taxon>
        <taxon>Apocrita</taxon>
        <taxon>Aculeata</taxon>
        <taxon>Formicoidea</taxon>
        <taxon>Formicidae</taxon>
        <taxon>Dorylinae</taxon>
        <taxon>Ooceraea</taxon>
    </lineage>
</organism>
<evidence type="ECO:0008006" key="3">
    <source>
        <dbReference type="Google" id="ProtNLM"/>
    </source>
</evidence>
<evidence type="ECO:0000313" key="1">
    <source>
        <dbReference type="EMBL" id="RLU19406.1"/>
    </source>
</evidence>
<dbReference type="OrthoDB" id="7558711at2759"/>
<sequence>MTLTISNRSLAEILRKVFIIGSNLNGRIDGAKFISALSGNEKRNYSLFWRFASSCSNTLLSIMAQLGHCDGDQELLAIIEEIIGLREACNHEEEDAGGHIAGFLRRMRLDRGEREVSARPIAITRPIAVVRPVPRARRRRAEEEPPETPPLRRARIEDLPARDAPLIDISSVSVIRNCQVVRYADDLQLYLHCDPATLGDGIVRVNEDIEALCCWASDNMLRLNPGKTKAMILGSARNLGIYITPTLSWRETVTATCNKIYRTLYQLRTNSGCLPLCLRKTLINSLIYPQLDYCLVVMSDITGVENTRLQRALNACVRFVFGVRRDEHITSYFRRAGWLKVHERRDYFIGVLMYKALGYRVPLHLSERLRYVTDARDNVATRVCGLDLVVPSCRTATYQSSFIVYGYEPRHTPSRGYRYDTNALKKRSNVEVTCIFRKWYTAEVRWPNGTDSRAIALSRVTVWATLRETELLSHELGYAGDQNDVPAYRSEFDWPDVTRLDLLL</sequence>